<evidence type="ECO:0000256" key="2">
    <source>
        <dbReference type="ARBA" id="ARBA00022448"/>
    </source>
</evidence>
<dbReference type="InterPro" id="IPR039426">
    <property type="entry name" value="TonB-dep_rcpt-like"/>
</dbReference>
<dbReference type="InterPro" id="IPR037066">
    <property type="entry name" value="Plug_dom_sf"/>
</dbReference>
<dbReference type="PROSITE" id="PS52016">
    <property type="entry name" value="TONB_DEPENDENT_REC_3"/>
    <property type="match status" value="1"/>
</dbReference>
<evidence type="ECO:0000256" key="1">
    <source>
        <dbReference type="ARBA" id="ARBA00004571"/>
    </source>
</evidence>
<gene>
    <name evidence="9" type="ORF">LDX50_01960</name>
</gene>
<proteinExistence type="inferred from homology"/>
<keyword evidence="2 7" id="KW-0813">Transport</keyword>
<dbReference type="Gene3D" id="2.40.170.20">
    <property type="entry name" value="TonB-dependent receptor, beta-barrel domain"/>
    <property type="match status" value="1"/>
</dbReference>
<reference evidence="9" key="1">
    <citation type="submission" date="2021-09" db="EMBL/GenBank/DDBJ databases">
        <title>Fulvivirga sp. isolated from coastal sediment.</title>
        <authorList>
            <person name="Yu H."/>
        </authorList>
    </citation>
    <scope>NUCLEOTIDE SEQUENCE</scope>
    <source>
        <strain evidence="9">1062</strain>
    </source>
</reference>
<keyword evidence="6 7" id="KW-0998">Cell outer membrane</keyword>
<evidence type="ECO:0000256" key="4">
    <source>
        <dbReference type="ARBA" id="ARBA00022692"/>
    </source>
</evidence>
<dbReference type="InterPro" id="IPR008969">
    <property type="entry name" value="CarboxyPept-like_regulatory"/>
</dbReference>
<dbReference type="SUPFAM" id="SSF49464">
    <property type="entry name" value="Carboxypeptidase regulatory domain-like"/>
    <property type="match status" value="1"/>
</dbReference>
<keyword evidence="9" id="KW-0675">Receptor</keyword>
<dbReference type="SUPFAM" id="SSF56935">
    <property type="entry name" value="Porins"/>
    <property type="match status" value="1"/>
</dbReference>
<organism evidence="9 10">
    <name type="scientific">Fulvivirga sedimenti</name>
    <dbReference type="NCBI Taxonomy" id="2879465"/>
    <lineage>
        <taxon>Bacteria</taxon>
        <taxon>Pseudomonadati</taxon>
        <taxon>Bacteroidota</taxon>
        <taxon>Cytophagia</taxon>
        <taxon>Cytophagales</taxon>
        <taxon>Fulvivirgaceae</taxon>
        <taxon>Fulvivirga</taxon>
    </lineage>
</organism>
<name>A0A9X1KUK4_9BACT</name>
<evidence type="ECO:0000256" key="5">
    <source>
        <dbReference type="ARBA" id="ARBA00023136"/>
    </source>
</evidence>
<evidence type="ECO:0000256" key="3">
    <source>
        <dbReference type="ARBA" id="ARBA00022452"/>
    </source>
</evidence>
<evidence type="ECO:0000313" key="10">
    <source>
        <dbReference type="Proteomes" id="UP001139409"/>
    </source>
</evidence>
<dbReference type="Gene3D" id="2.170.130.10">
    <property type="entry name" value="TonB-dependent receptor, plug domain"/>
    <property type="match status" value="1"/>
</dbReference>
<keyword evidence="4 7" id="KW-0812">Transmembrane</keyword>
<keyword evidence="10" id="KW-1185">Reference proteome</keyword>
<dbReference type="EMBL" id="JAIXNE010000001">
    <property type="protein sequence ID" value="MCA6073608.1"/>
    <property type="molecule type" value="Genomic_DNA"/>
</dbReference>
<evidence type="ECO:0000256" key="7">
    <source>
        <dbReference type="PROSITE-ProRule" id="PRU01360"/>
    </source>
</evidence>
<feature type="domain" description="TonB-dependent receptor plug" evidence="8">
    <location>
        <begin position="144"/>
        <end position="222"/>
    </location>
</feature>
<dbReference type="Pfam" id="PF07715">
    <property type="entry name" value="Plug"/>
    <property type="match status" value="1"/>
</dbReference>
<evidence type="ECO:0000256" key="6">
    <source>
        <dbReference type="ARBA" id="ARBA00023237"/>
    </source>
</evidence>
<sequence length="793" mass="88920">MTRLFTAVLLIFGLAGFHEGSAQQKFALNGYITDQSNGEALIGATIFVRGTQNGTATNVYGFYSLTLPVGEYEVEFSYIGYESQVMPVSLGNDLRLDVELVQQGKTLEEVVITDEPLDVNVSSVEMSTEKLEIQTIKKIPAFLGEVDVLKSLQLLPGVSSVGEGSAGFNVRGGSVGQNLVLLDEAPVYNSSHLFGFFSVFNPDAVKDVKLYKGSLPANYGGRLASILDVRMREGNAKELEVSGGVGLPVFSRLAIQGPIAKDKASFIVAGRRSYVDLFAKPFTDGATLYFYDLTTKVNYNIDSRNRIFLSGYFGRDVFKFDENQGFNWGNITTTFRWNHIFNSRLFSNVTAFISNFDYGFSFGESNQDKFDWDSSIITYSFKPSFTYFINPRNEINFGGDLNYYDFNPARAIGVSDGVTQDISLNDKFSLEGALYVDNTQELGSNLTLRYGLRYSFFHYLGPGTVYEFLPSTPGDRRPPNTEEIYEAGDGELIQAYQNLEPRASVRYRFGKSSIKASYARTAQYIHLISNTAAPTPIDIWTPSTNNIQPQIGDQFALGYFRNFGEGDDFETSLEVYYRDTKNQVEYVRGAELFINELLEGDIIQGDGRAYGLELSVKKNKGDLNGWISYTLGKTELQVDGINSGEWYPTRFDQTHNLKVFANYDLSERTSLSANFSYTSGTPITAPTSRLTVQGLVIPFNYYNTRNNFRIPASHRLDVSLTWQMKREKKGKARKNEDYLVFSIYNVYGRRNPFSIFFAQENARPIVGQPVESLAYKFSIIGSVVPSVSYNFRF</sequence>
<dbReference type="RefSeq" id="WP_225696722.1">
    <property type="nucleotide sequence ID" value="NZ_JAIXNE010000001.1"/>
</dbReference>
<dbReference type="Proteomes" id="UP001139409">
    <property type="component" value="Unassembled WGS sequence"/>
</dbReference>
<keyword evidence="3 7" id="KW-1134">Transmembrane beta strand</keyword>
<dbReference type="Gene3D" id="2.60.40.1120">
    <property type="entry name" value="Carboxypeptidase-like, regulatory domain"/>
    <property type="match status" value="1"/>
</dbReference>
<evidence type="ECO:0000259" key="8">
    <source>
        <dbReference type="Pfam" id="PF07715"/>
    </source>
</evidence>
<dbReference type="InterPro" id="IPR012910">
    <property type="entry name" value="Plug_dom"/>
</dbReference>
<dbReference type="Pfam" id="PF13715">
    <property type="entry name" value="CarbopepD_reg_2"/>
    <property type="match status" value="1"/>
</dbReference>
<accession>A0A9X1KUK4</accession>
<comment type="caution">
    <text evidence="9">The sequence shown here is derived from an EMBL/GenBank/DDBJ whole genome shotgun (WGS) entry which is preliminary data.</text>
</comment>
<keyword evidence="5 7" id="KW-0472">Membrane</keyword>
<dbReference type="AlphaFoldDB" id="A0A9X1KUK4"/>
<dbReference type="InterPro" id="IPR036942">
    <property type="entry name" value="Beta-barrel_TonB_sf"/>
</dbReference>
<comment type="subcellular location">
    <subcellularLocation>
        <location evidence="1 7">Cell outer membrane</location>
        <topology evidence="1 7">Multi-pass membrane protein</topology>
    </subcellularLocation>
</comment>
<evidence type="ECO:0000313" key="9">
    <source>
        <dbReference type="EMBL" id="MCA6073608.1"/>
    </source>
</evidence>
<protein>
    <submittedName>
        <fullName evidence="9">TonB-dependent receptor</fullName>
    </submittedName>
</protein>
<dbReference type="GO" id="GO:0009279">
    <property type="term" value="C:cell outer membrane"/>
    <property type="evidence" value="ECO:0007669"/>
    <property type="project" value="UniProtKB-SubCell"/>
</dbReference>
<comment type="similarity">
    <text evidence="7">Belongs to the TonB-dependent receptor family.</text>
</comment>